<gene>
    <name evidence="2" type="ORF">H5411_34875</name>
</gene>
<comment type="caution">
    <text evidence="2">The sequence shown here is derived from an EMBL/GenBank/DDBJ whole genome shotgun (WGS) entry which is preliminary data.</text>
</comment>
<protein>
    <submittedName>
        <fullName evidence="2">Uncharacterized protein</fullName>
    </submittedName>
</protein>
<accession>A0A8E2B732</accession>
<feature type="region of interest" description="Disordered" evidence="1">
    <location>
        <begin position="40"/>
        <end position="82"/>
    </location>
</feature>
<evidence type="ECO:0000313" key="3">
    <source>
        <dbReference type="Proteomes" id="UP000550260"/>
    </source>
</evidence>
<reference evidence="2 3" key="1">
    <citation type="submission" date="2020-08" db="EMBL/GenBank/DDBJ databases">
        <title>Amycolatopsis echigonensis JCM 21831.</title>
        <authorList>
            <person name="Tedsree N."/>
            <person name="Kuncharoen N."/>
            <person name="Likhitwitayawuid K."/>
            <person name="Tanasupawat S."/>
        </authorList>
    </citation>
    <scope>NUCLEOTIDE SEQUENCE [LARGE SCALE GENOMIC DNA]</scope>
    <source>
        <strain evidence="2 3">JCM 21831</strain>
    </source>
</reference>
<dbReference type="AlphaFoldDB" id="A0A8E2B732"/>
<dbReference type="RefSeq" id="WP_183126270.1">
    <property type="nucleotide sequence ID" value="NZ_JACJHR010000070.1"/>
</dbReference>
<name>A0A8E2B732_9PSEU</name>
<organism evidence="2 3">
    <name type="scientific">Amycolatopsis echigonensis</name>
    <dbReference type="NCBI Taxonomy" id="2576905"/>
    <lineage>
        <taxon>Bacteria</taxon>
        <taxon>Bacillati</taxon>
        <taxon>Actinomycetota</taxon>
        <taxon>Actinomycetes</taxon>
        <taxon>Pseudonocardiales</taxon>
        <taxon>Pseudonocardiaceae</taxon>
        <taxon>Amycolatopsis</taxon>
    </lineage>
</organism>
<feature type="compositionally biased region" description="Acidic residues" evidence="1">
    <location>
        <begin position="45"/>
        <end position="63"/>
    </location>
</feature>
<proteinExistence type="predicted"/>
<dbReference type="Proteomes" id="UP000550260">
    <property type="component" value="Unassembled WGS sequence"/>
</dbReference>
<feature type="region of interest" description="Disordered" evidence="1">
    <location>
        <begin position="1"/>
        <end position="27"/>
    </location>
</feature>
<evidence type="ECO:0000313" key="2">
    <source>
        <dbReference type="EMBL" id="MBB2504314.1"/>
    </source>
</evidence>
<dbReference type="EMBL" id="JACJHR010000070">
    <property type="protein sequence ID" value="MBB2504314.1"/>
    <property type="molecule type" value="Genomic_DNA"/>
</dbReference>
<feature type="compositionally biased region" description="Basic and acidic residues" evidence="1">
    <location>
        <begin position="64"/>
        <end position="73"/>
    </location>
</feature>
<evidence type="ECO:0000256" key="1">
    <source>
        <dbReference type="SAM" id="MobiDB-lite"/>
    </source>
</evidence>
<sequence>MSVETQVTEGGGRATVDFHRGATLPGDVPDEQLQWLLRLGHIEPVDNDDSDDGGPGEEPDIEEHEPAAEADRDVDGDEVDLSAMDKDQLLAYAEEHGIAVDKRLGVDNLRGAITVAQE</sequence>